<evidence type="ECO:0000313" key="12">
    <source>
        <dbReference type="Proteomes" id="UP000006415"/>
    </source>
</evidence>
<name>J0LN54_9BIFI</name>
<dbReference type="InterPro" id="IPR004101">
    <property type="entry name" value="Mur_ligase_C"/>
</dbReference>
<dbReference type="Pfam" id="PF08245">
    <property type="entry name" value="Mur_ligase_M"/>
    <property type="match status" value="1"/>
</dbReference>
<feature type="binding site" evidence="7">
    <location>
        <begin position="121"/>
        <end position="127"/>
    </location>
    <ligand>
        <name>ATP</name>
        <dbReference type="ChEBI" id="CHEBI:30616"/>
    </ligand>
</feature>
<dbReference type="GO" id="GO:0051301">
    <property type="term" value="P:cell division"/>
    <property type="evidence" value="ECO:0007669"/>
    <property type="project" value="UniProtKB-KW"/>
</dbReference>
<keyword evidence="7 8" id="KW-0573">Peptidoglycan synthesis</keyword>
<accession>J0LN54</accession>
<comment type="pathway">
    <text evidence="2 7 8">Cell wall biogenesis; peptidoglycan biosynthesis.</text>
</comment>
<keyword evidence="4 7" id="KW-0436">Ligase</keyword>
<keyword evidence="7 8" id="KW-0131">Cell cycle</keyword>
<keyword evidence="7 8" id="KW-0961">Cell wall biogenesis/degradation</keyword>
<evidence type="ECO:0000256" key="6">
    <source>
        <dbReference type="ARBA" id="ARBA00022840"/>
    </source>
</evidence>
<evidence type="ECO:0000256" key="5">
    <source>
        <dbReference type="ARBA" id="ARBA00022741"/>
    </source>
</evidence>
<evidence type="ECO:0000256" key="4">
    <source>
        <dbReference type="ARBA" id="ARBA00022598"/>
    </source>
</evidence>
<keyword evidence="7 8" id="KW-0132">Cell division</keyword>
<comment type="similarity">
    <text evidence="7">Belongs to the MurCDEF family.</text>
</comment>
<dbReference type="InterPro" id="IPR036615">
    <property type="entry name" value="Mur_ligase_C_dom_sf"/>
</dbReference>
<dbReference type="GO" id="GO:0005737">
    <property type="term" value="C:cytoplasm"/>
    <property type="evidence" value="ECO:0007669"/>
    <property type="project" value="UniProtKB-SubCell"/>
</dbReference>
<dbReference type="SUPFAM" id="SSF53244">
    <property type="entry name" value="MurD-like peptide ligases, peptide-binding domain"/>
    <property type="match status" value="1"/>
</dbReference>
<dbReference type="PANTHER" id="PTHR43692">
    <property type="entry name" value="UDP-N-ACETYLMURAMOYLALANINE--D-GLUTAMATE LIGASE"/>
    <property type="match status" value="1"/>
</dbReference>
<evidence type="ECO:0000259" key="9">
    <source>
        <dbReference type="Pfam" id="PF02875"/>
    </source>
</evidence>
<dbReference type="NCBIfam" id="TIGR01087">
    <property type="entry name" value="murD"/>
    <property type="match status" value="1"/>
</dbReference>
<dbReference type="STRING" id="857290.HMPREF9156_00036"/>
<dbReference type="HAMAP" id="MF_00639">
    <property type="entry name" value="MurD"/>
    <property type="match status" value="1"/>
</dbReference>
<keyword evidence="6 7" id="KW-0067">ATP-binding</keyword>
<dbReference type="GO" id="GO:0008764">
    <property type="term" value="F:UDP-N-acetylmuramoylalanine-D-glutamate ligase activity"/>
    <property type="evidence" value="ECO:0007669"/>
    <property type="project" value="UniProtKB-UniRule"/>
</dbReference>
<evidence type="ECO:0000313" key="11">
    <source>
        <dbReference type="EMBL" id="EJD65272.1"/>
    </source>
</evidence>
<dbReference type="GO" id="GO:0008360">
    <property type="term" value="P:regulation of cell shape"/>
    <property type="evidence" value="ECO:0007669"/>
    <property type="project" value="UniProtKB-KW"/>
</dbReference>
<feature type="domain" description="Mur ligase C-terminal" evidence="9">
    <location>
        <begin position="347"/>
        <end position="458"/>
    </location>
</feature>
<dbReference type="SUPFAM" id="SSF53623">
    <property type="entry name" value="MurD-like peptide ligases, catalytic domain"/>
    <property type="match status" value="1"/>
</dbReference>
<comment type="catalytic activity">
    <reaction evidence="7 8">
        <text>UDP-N-acetyl-alpha-D-muramoyl-L-alanine + D-glutamate + ATP = UDP-N-acetyl-alpha-D-muramoyl-L-alanyl-D-glutamate + ADP + phosphate + H(+)</text>
        <dbReference type="Rhea" id="RHEA:16429"/>
        <dbReference type="ChEBI" id="CHEBI:15378"/>
        <dbReference type="ChEBI" id="CHEBI:29986"/>
        <dbReference type="ChEBI" id="CHEBI:30616"/>
        <dbReference type="ChEBI" id="CHEBI:43474"/>
        <dbReference type="ChEBI" id="CHEBI:83898"/>
        <dbReference type="ChEBI" id="CHEBI:83900"/>
        <dbReference type="ChEBI" id="CHEBI:456216"/>
        <dbReference type="EC" id="6.3.2.9"/>
    </reaction>
</comment>
<dbReference type="GO" id="GO:0005524">
    <property type="term" value="F:ATP binding"/>
    <property type="evidence" value="ECO:0007669"/>
    <property type="project" value="UniProtKB-UniRule"/>
</dbReference>
<protein>
    <recommendedName>
        <fullName evidence="7 8">UDP-N-acetylmuramoylalanine--D-glutamate ligase</fullName>
        <ecNumber evidence="7 8">6.3.2.9</ecNumber>
    </recommendedName>
    <alternativeName>
        <fullName evidence="7">D-glutamic acid-adding enzyme</fullName>
    </alternativeName>
    <alternativeName>
        <fullName evidence="7">UDP-N-acetylmuramoyl-L-alanyl-D-glutamate synthetase</fullName>
    </alternativeName>
</protein>
<dbReference type="GO" id="GO:0009252">
    <property type="term" value="P:peptidoglycan biosynthetic process"/>
    <property type="evidence" value="ECO:0007669"/>
    <property type="project" value="UniProtKB-UniRule"/>
</dbReference>
<dbReference type="Gene3D" id="3.90.190.20">
    <property type="entry name" value="Mur ligase, C-terminal domain"/>
    <property type="match status" value="1"/>
</dbReference>
<dbReference type="HOGENOM" id="CLU_032540_0_0_11"/>
<evidence type="ECO:0000256" key="3">
    <source>
        <dbReference type="ARBA" id="ARBA00022490"/>
    </source>
</evidence>
<dbReference type="GO" id="GO:0071555">
    <property type="term" value="P:cell wall organization"/>
    <property type="evidence" value="ECO:0007669"/>
    <property type="project" value="UniProtKB-KW"/>
</dbReference>
<keyword evidence="7 8" id="KW-0133">Cell shape</keyword>
<evidence type="ECO:0000256" key="8">
    <source>
        <dbReference type="RuleBase" id="RU003664"/>
    </source>
</evidence>
<organism evidence="11 12">
    <name type="scientific">Scardovia wiggsiae F0424</name>
    <dbReference type="NCBI Taxonomy" id="857290"/>
    <lineage>
        <taxon>Bacteria</taxon>
        <taxon>Bacillati</taxon>
        <taxon>Actinomycetota</taxon>
        <taxon>Actinomycetes</taxon>
        <taxon>Bifidobacteriales</taxon>
        <taxon>Bifidobacteriaceae</taxon>
        <taxon>Scardovia</taxon>
    </lineage>
</organism>
<dbReference type="EC" id="6.3.2.9" evidence="7 8"/>
<keyword evidence="12" id="KW-1185">Reference proteome</keyword>
<dbReference type="RefSeq" id="WP_007147104.1">
    <property type="nucleotide sequence ID" value="NZ_AKCI01000001.1"/>
</dbReference>
<comment type="caution">
    <text evidence="11">The sequence shown here is derived from an EMBL/GenBank/DDBJ whole genome shotgun (WGS) entry which is preliminary data.</text>
</comment>
<evidence type="ECO:0000259" key="10">
    <source>
        <dbReference type="Pfam" id="PF08245"/>
    </source>
</evidence>
<dbReference type="InterPro" id="IPR005762">
    <property type="entry name" value="MurD"/>
</dbReference>
<keyword evidence="5 7" id="KW-0547">Nucleotide-binding</keyword>
<dbReference type="Pfam" id="PF02875">
    <property type="entry name" value="Mur_ligase_C"/>
    <property type="match status" value="1"/>
</dbReference>
<dbReference type="InterPro" id="IPR013221">
    <property type="entry name" value="Mur_ligase_cen"/>
</dbReference>
<sequence>MTEELHTVAECINKGLAIMVAGLGVGGSSVDSILTGRRIPHITVDDRKPAAYTFADVLSSSFKWDTVGCIVTSPGFSPYSDFLMCAARNNIPVISEVEFAWQISSDSSGTGSRAQWIGITGTNGKTSTTEMTSEIMRANGFSAPAVGNIGTPVSQAAADKDNRMLVVELSSFQLHYTYSIRLAAAAITNLAQDHLDWHGGFDRYVADKARIYSNVTDALVYNADDARVTHIAHSTVLREGCERIGFTLKPPAEGQIGVEEGWITDRRHPSEPAPARIAPLTDFPHLCEPDGTVYPHLLADALCAFCLAAGMGADLQDAAHALAGFAPGGHRIVKVASYIPGPGQPAIRFIDDSKATNAHAAAASLSSFPDRSVVWIAGGLTKGAHFDDLVRSQSHVMTSVVVIGKDQAYILEALKKYAPDIPYTLIDPSDNTTVMKRAVDAAGRYAQPGDAVLLAPACASMDQFASYADRGDKFAVCAKEWVKAKQDTGQEAE</sequence>
<evidence type="ECO:0000256" key="1">
    <source>
        <dbReference type="ARBA" id="ARBA00004496"/>
    </source>
</evidence>
<dbReference type="UniPathway" id="UPA00219"/>
<comment type="subcellular location">
    <subcellularLocation>
        <location evidence="1 7 8">Cytoplasm</location>
    </subcellularLocation>
</comment>
<dbReference type="Proteomes" id="UP000006415">
    <property type="component" value="Unassembled WGS sequence"/>
</dbReference>
<dbReference type="AlphaFoldDB" id="J0LN54"/>
<dbReference type="OrthoDB" id="9809796at2"/>
<keyword evidence="3 7" id="KW-0963">Cytoplasm</keyword>
<evidence type="ECO:0000256" key="7">
    <source>
        <dbReference type="HAMAP-Rule" id="MF_00639"/>
    </source>
</evidence>
<reference evidence="11 12" key="1">
    <citation type="submission" date="2012-01" db="EMBL/GenBank/DDBJ databases">
        <title>The Genome Sequence of Scardovia wiggsiae F0424.</title>
        <authorList>
            <consortium name="The Broad Institute Genome Sequencing Platform"/>
            <person name="Earl A."/>
            <person name="Ward D."/>
            <person name="Feldgarden M."/>
            <person name="Gevers D."/>
            <person name="Izard J."/>
            <person name="Ganesan A."/>
            <person name="Baranova O.V."/>
            <person name="Blanton J.M."/>
            <person name="Tanner A.C."/>
            <person name="Mathney J."/>
            <person name="Dewhirst F.E."/>
            <person name="Young S.K."/>
            <person name="Zeng Q."/>
            <person name="Gargeya S."/>
            <person name="Fitzgerald M."/>
            <person name="Haas B."/>
            <person name="Abouelleil A."/>
            <person name="Alvarado L."/>
            <person name="Arachchi H.M."/>
            <person name="Berlin A."/>
            <person name="Chapman S.B."/>
            <person name="Gearin G."/>
            <person name="Goldberg J."/>
            <person name="Griggs A."/>
            <person name="Gujja S."/>
            <person name="Hansen M."/>
            <person name="Heiman D."/>
            <person name="Howarth C."/>
            <person name="Larimer J."/>
            <person name="Lui A."/>
            <person name="MacDonald P.J.P."/>
            <person name="McCowen C."/>
            <person name="Montmayeur A."/>
            <person name="Murphy C."/>
            <person name="Neiman D."/>
            <person name="Pearson M."/>
            <person name="Priest M."/>
            <person name="Roberts A."/>
            <person name="Saif S."/>
            <person name="Shea T."/>
            <person name="Sisk P."/>
            <person name="Stolte C."/>
            <person name="Sykes S."/>
            <person name="Wortman J."/>
            <person name="Nusbaum C."/>
            <person name="Birren B."/>
        </authorList>
    </citation>
    <scope>NUCLEOTIDE SEQUENCE [LARGE SCALE GENOMIC DNA]</scope>
    <source>
        <strain evidence="11 12">F0424</strain>
    </source>
</reference>
<dbReference type="InterPro" id="IPR036565">
    <property type="entry name" value="Mur-like_cat_sf"/>
</dbReference>
<dbReference type="Gene3D" id="3.40.1190.10">
    <property type="entry name" value="Mur-like, catalytic domain"/>
    <property type="match status" value="1"/>
</dbReference>
<feature type="domain" description="Mur ligase central" evidence="10">
    <location>
        <begin position="119"/>
        <end position="232"/>
    </location>
</feature>
<proteinExistence type="inferred from homology"/>
<dbReference type="PANTHER" id="PTHR43692:SF1">
    <property type="entry name" value="UDP-N-ACETYLMURAMOYLALANINE--D-GLUTAMATE LIGASE"/>
    <property type="match status" value="1"/>
</dbReference>
<dbReference type="EMBL" id="AGZS01000001">
    <property type="protein sequence ID" value="EJD65272.1"/>
    <property type="molecule type" value="Genomic_DNA"/>
</dbReference>
<evidence type="ECO:0000256" key="2">
    <source>
        <dbReference type="ARBA" id="ARBA00004752"/>
    </source>
</evidence>
<comment type="function">
    <text evidence="7 8">Cell wall formation. Catalyzes the addition of glutamate to the nucleotide precursor UDP-N-acetylmuramoyl-L-alanine (UMA).</text>
</comment>
<gene>
    <name evidence="7" type="primary">murD</name>
    <name evidence="11" type="ORF">HMPREF9156_00036</name>
</gene>
<dbReference type="eggNOG" id="COG0771">
    <property type="taxonomic scope" value="Bacteria"/>
</dbReference>